<accession>A0ACC2QPU2</accession>
<evidence type="ECO:0000313" key="1">
    <source>
        <dbReference type="EMBL" id="KAJ8720847.1"/>
    </source>
</evidence>
<name>A0ACC2QPU2_9NEOP</name>
<evidence type="ECO:0000313" key="2">
    <source>
        <dbReference type="Proteomes" id="UP001231649"/>
    </source>
</evidence>
<comment type="caution">
    <text evidence="1">The sequence shown here is derived from an EMBL/GenBank/DDBJ whole genome shotgun (WGS) entry which is preliminary data.</text>
</comment>
<proteinExistence type="predicted"/>
<organism evidence="1 2">
    <name type="scientific">Mythimna loreyi</name>
    <dbReference type="NCBI Taxonomy" id="667449"/>
    <lineage>
        <taxon>Eukaryota</taxon>
        <taxon>Metazoa</taxon>
        <taxon>Ecdysozoa</taxon>
        <taxon>Arthropoda</taxon>
        <taxon>Hexapoda</taxon>
        <taxon>Insecta</taxon>
        <taxon>Pterygota</taxon>
        <taxon>Neoptera</taxon>
        <taxon>Endopterygota</taxon>
        <taxon>Lepidoptera</taxon>
        <taxon>Glossata</taxon>
        <taxon>Ditrysia</taxon>
        <taxon>Noctuoidea</taxon>
        <taxon>Noctuidae</taxon>
        <taxon>Noctuinae</taxon>
        <taxon>Hadenini</taxon>
        <taxon>Mythimna</taxon>
    </lineage>
</organism>
<reference evidence="1" key="1">
    <citation type="submission" date="2023-03" db="EMBL/GenBank/DDBJ databases">
        <title>Chromosome-level genomes of two armyworms, Mythimna separata and Mythimna loreyi, provide insights into the biosynthesis and reception of sex pheromones.</title>
        <authorList>
            <person name="Zhao H."/>
        </authorList>
    </citation>
    <scope>NUCLEOTIDE SEQUENCE</scope>
    <source>
        <strain evidence="1">BeijingLab</strain>
    </source>
</reference>
<keyword evidence="2" id="KW-1185">Reference proteome</keyword>
<dbReference type="Proteomes" id="UP001231649">
    <property type="component" value="Chromosome 19"/>
</dbReference>
<gene>
    <name evidence="1" type="ORF">PYW08_006312</name>
</gene>
<protein>
    <submittedName>
        <fullName evidence="1">Uncharacterized protein</fullName>
    </submittedName>
</protein>
<dbReference type="EMBL" id="CM056795">
    <property type="protein sequence ID" value="KAJ8720847.1"/>
    <property type="molecule type" value="Genomic_DNA"/>
</dbReference>
<sequence length="213" mass="24798">MFRQILFLFSMIYLTTCEINKKVEVDFPEKNRMMGIDAVHDKSKKIDKDTIITRNLKLEKRTRGQKPISNKIEEDQEPDWSYKPFPKEVAAHVEQFKKNMSECLKEVQSSDKRPVKRLSPKMESPVHGECLIACVLKRNGVIVHGKVNKDNLISLVSKFYAKDTKLMKKLEKNLDRCIEISIHHQDECMLASKLNDCTNDLMASNKHKIMVNY</sequence>